<dbReference type="InterPro" id="IPR010730">
    <property type="entry name" value="HET"/>
</dbReference>
<reference evidence="2 3" key="1">
    <citation type="submission" date="2024-09" db="EMBL/GenBank/DDBJ databases">
        <title>Itraconazole resistance in Madurella fahalii resulting from another homologue of gene encoding cytochrome P450 14-alpha sterol demethylase (CYP51).</title>
        <authorList>
            <person name="Yoshioka I."/>
            <person name="Fahal A.H."/>
            <person name="Kaneko S."/>
            <person name="Yaguchi T."/>
        </authorList>
    </citation>
    <scope>NUCLEOTIDE SEQUENCE [LARGE SCALE GENOMIC DNA]</scope>
    <source>
        <strain evidence="2 3">IFM 68171</strain>
    </source>
</reference>
<accession>A0ABQ0G9Y1</accession>
<name>A0ABQ0G9Y1_9PEZI</name>
<comment type="caution">
    <text evidence="2">The sequence shown here is derived from an EMBL/GenBank/DDBJ whole genome shotgun (WGS) entry which is preliminary data.</text>
</comment>
<dbReference type="PANTHER" id="PTHR33112:SF16">
    <property type="entry name" value="HETEROKARYON INCOMPATIBILITY DOMAIN-CONTAINING PROTEIN"/>
    <property type="match status" value="1"/>
</dbReference>
<sequence>MLPDAEHSRRALSTWVWRIVALPALRTPSSEFGATPYAALSHCWGGDIPGKTVKRNVEARKFGIPNRDIALTFRDAIRITRELGIRYLWIDALCIIQDSAEEWAQESVKMMSLYAMATVTISALEARSSSAGILKRQSIPFAVLSDDYVAQMNLRPFPESLGECPLDSRAWCMQERLLAPAILHFGEEQMFWKCRIHQAYEDGRVDPEGTWYYDNVSSFMKLRKSINLGTTGEWGTWYHIVEDYSRRNLTVASDKLPAIAGAAQTFREAQSCRTAPTYVAGLWKQDIRRGIAWGAHYHHGANRKVGGYASDRCAVLTRPRQQRAPSWSWASVDSQVAFRWRGDHDLKLDVRMARGENNLMEASPAGTLEVWGTLASVLYYPPAEKSHDVGCLAFGSDPDPSDRSKTLPGCVLDTHRDQPRACWAVNIGTHSDQLWLVLHLREDGLFERIGLCTGNFAGQSFVSDDTFVEKRVSIV</sequence>
<evidence type="ECO:0000313" key="3">
    <source>
        <dbReference type="Proteomes" id="UP001628179"/>
    </source>
</evidence>
<evidence type="ECO:0000259" key="1">
    <source>
        <dbReference type="Pfam" id="PF06985"/>
    </source>
</evidence>
<dbReference type="RefSeq" id="XP_070916301.1">
    <property type="nucleotide sequence ID" value="XM_071060200.1"/>
</dbReference>
<dbReference type="EMBL" id="BAAFSV010000002">
    <property type="protein sequence ID" value="GAB1314570.1"/>
    <property type="molecule type" value="Genomic_DNA"/>
</dbReference>
<feature type="domain" description="Heterokaryon incompatibility" evidence="1">
    <location>
        <begin position="37"/>
        <end position="175"/>
    </location>
</feature>
<dbReference type="PANTHER" id="PTHR33112">
    <property type="entry name" value="DOMAIN PROTEIN, PUTATIVE-RELATED"/>
    <property type="match status" value="1"/>
</dbReference>
<protein>
    <recommendedName>
        <fullName evidence="1">Heterokaryon incompatibility domain-containing protein</fullName>
    </recommendedName>
</protein>
<dbReference type="GeneID" id="98175523"/>
<keyword evidence="3" id="KW-1185">Reference proteome</keyword>
<organism evidence="2 3">
    <name type="scientific">Madurella fahalii</name>
    <dbReference type="NCBI Taxonomy" id="1157608"/>
    <lineage>
        <taxon>Eukaryota</taxon>
        <taxon>Fungi</taxon>
        <taxon>Dikarya</taxon>
        <taxon>Ascomycota</taxon>
        <taxon>Pezizomycotina</taxon>
        <taxon>Sordariomycetes</taxon>
        <taxon>Sordariomycetidae</taxon>
        <taxon>Sordariales</taxon>
        <taxon>Sordariales incertae sedis</taxon>
        <taxon>Madurella</taxon>
    </lineage>
</organism>
<evidence type="ECO:0000313" key="2">
    <source>
        <dbReference type="EMBL" id="GAB1314570.1"/>
    </source>
</evidence>
<gene>
    <name evidence="2" type="ORF">MFIFM68171_04780</name>
</gene>
<dbReference type="Proteomes" id="UP001628179">
    <property type="component" value="Unassembled WGS sequence"/>
</dbReference>
<proteinExistence type="predicted"/>
<dbReference type="Pfam" id="PF06985">
    <property type="entry name" value="HET"/>
    <property type="match status" value="1"/>
</dbReference>